<feature type="compositionally biased region" description="Polar residues" evidence="1">
    <location>
        <begin position="65"/>
        <end position="77"/>
    </location>
</feature>
<sequence>EDEEPLQHAGTAGTAGYTVPTSNAEDEVQDVGGSAHLQHAGTDGYTVSTRRHRRHRGLHCGSAPLQLSGTPGYTVPTSDAEDEDQDVDGSAPLQHAGTETALPSSPATVFSPATTRDDTPEPFITSSTPALLSLGLPPTSPPPATHSATSTPTPAALSSVPAASSASDLGPVSSGTRSSTSAPVSSGSSSSTSAPVSSGSSSSTSAPASRQQDEGNRTHRRAAAHLTLRLAHSTAARNAILGKAVSAGMSLWLLEDVLVFHPRSPPSCLRKTPGSKKAFFLSKTEQVKERWRCQAEGCDAVRTVDPNVTNVLHRHYKMAHQQHPSPKTLAS</sequence>
<reference evidence="2" key="1">
    <citation type="submission" date="2016-04" db="EMBL/GenBank/DDBJ databases">
        <authorList>
            <person name="Nguyen H.D."/>
            <person name="Kesanakurti P."/>
            <person name="Cullis J."/>
            <person name="Levesque C.A."/>
            <person name="Hambleton S."/>
        </authorList>
    </citation>
    <scope>NUCLEOTIDE SEQUENCE</scope>
    <source>
        <strain evidence="2">DAOMC 238032</strain>
    </source>
</reference>
<feature type="compositionally biased region" description="Low complexity" evidence="1">
    <location>
        <begin position="125"/>
        <end position="137"/>
    </location>
</feature>
<feature type="compositionally biased region" description="Low complexity" evidence="1">
    <location>
        <begin position="145"/>
        <end position="209"/>
    </location>
</feature>
<accession>A0A8T8SLG8</accession>
<dbReference type="AlphaFoldDB" id="A0A8T8SLG8"/>
<dbReference type="EMBL" id="LWDD02002017">
    <property type="protein sequence ID" value="KAE8243296.1"/>
    <property type="molecule type" value="Genomic_DNA"/>
</dbReference>
<evidence type="ECO:0000313" key="2">
    <source>
        <dbReference type="EMBL" id="KAE8243296.1"/>
    </source>
</evidence>
<gene>
    <name evidence="2" type="ORF">A4X03_0g7805</name>
</gene>
<reference evidence="2" key="2">
    <citation type="journal article" date="2019" name="IMA Fungus">
        <title>Genome sequencing and comparison of five Tilletia species to identify candidate genes for the detection of regulated species infecting wheat.</title>
        <authorList>
            <person name="Nguyen H.D.T."/>
            <person name="Sultana T."/>
            <person name="Kesanakurti P."/>
            <person name="Hambleton S."/>
        </authorList>
    </citation>
    <scope>NUCLEOTIDE SEQUENCE</scope>
    <source>
        <strain evidence="2">DAOMC 238032</strain>
    </source>
</reference>
<evidence type="ECO:0000256" key="1">
    <source>
        <dbReference type="SAM" id="MobiDB-lite"/>
    </source>
</evidence>
<feature type="region of interest" description="Disordered" evidence="1">
    <location>
        <begin position="1"/>
        <end position="21"/>
    </location>
</feature>
<feature type="non-terminal residue" evidence="2">
    <location>
        <position position="1"/>
    </location>
</feature>
<name>A0A8T8SLG8_9BASI</name>
<feature type="compositionally biased region" description="Polar residues" evidence="1">
    <location>
        <begin position="101"/>
        <end position="114"/>
    </location>
</feature>
<comment type="caution">
    <text evidence="2">The sequence shown here is derived from an EMBL/GenBank/DDBJ whole genome shotgun (WGS) entry which is preliminary data.</text>
</comment>
<protein>
    <submittedName>
        <fullName evidence="2">Uncharacterized protein</fullName>
    </submittedName>
</protein>
<feature type="region of interest" description="Disordered" evidence="1">
    <location>
        <begin position="35"/>
        <end position="219"/>
    </location>
</feature>
<dbReference type="Proteomes" id="UP000077671">
    <property type="component" value="Unassembled WGS sequence"/>
</dbReference>
<proteinExistence type="predicted"/>
<organism evidence="2 3">
    <name type="scientific">Tilletia caries</name>
    <name type="common">wheat bunt fungus</name>
    <dbReference type="NCBI Taxonomy" id="13290"/>
    <lineage>
        <taxon>Eukaryota</taxon>
        <taxon>Fungi</taxon>
        <taxon>Dikarya</taxon>
        <taxon>Basidiomycota</taxon>
        <taxon>Ustilaginomycotina</taxon>
        <taxon>Exobasidiomycetes</taxon>
        <taxon>Tilletiales</taxon>
        <taxon>Tilletiaceae</taxon>
        <taxon>Tilletia</taxon>
    </lineage>
</organism>
<evidence type="ECO:0000313" key="3">
    <source>
        <dbReference type="Proteomes" id="UP000077671"/>
    </source>
</evidence>
<feature type="compositionally biased region" description="Basic residues" evidence="1">
    <location>
        <begin position="49"/>
        <end position="58"/>
    </location>
</feature>